<dbReference type="STRING" id="205917.A0A4Y9YJ50"/>
<evidence type="ECO:0000313" key="2">
    <source>
        <dbReference type="Proteomes" id="UP000298327"/>
    </source>
</evidence>
<dbReference type="EMBL" id="SEOQ01000508">
    <property type="protein sequence ID" value="TFY61481.1"/>
    <property type="molecule type" value="Genomic_DNA"/>
</dbReference>
<dbReference type="AlphaFoldDB" id="A0A4Y9YJ50"/>
<organism evidence="1 2">
    <name type="scientific">Dentipellis fragilis</name>
    <dbReference type="NCBI Taxonomy" id="205917"/>
    <lineage>
        <taxon>Eukaryota</taxon>
        <taxon>Fungi</taxon>
        <taxon>Dikarya</taxon>
        <taxon>Basidiomycota</taxon>
        <taxon>Agaricomycotina</taxon>
        <taxon>Agaricomycetes</taxon>
        <taxon>Russulales</taxon>
        <taxon>Hericiaceae</taxon>
        <taxon>Dentipellis</taxon>
    </lineage>
</organism>
<comment type="caution">
    <text evidence="1">The sequence shown here is derived from an EMBL/GenBank/DDBJ whole genome shotgun (WGS) entry which is preliminary data.</text>
</comment>
<gene>
    <name evidence="1" type="ORF">EVG20_g7040</name>
</gene>
<sequence length="429" mass="47709">MDPLGIATSVISTALAIEAWIDQRRRKDASLVELWHTVSRLAVILAPLQPKPSAATSTSTSAVSTTSTWDKVDDPAITTCLQDMRELLQRVQDDLVLWEEKRTRPAAALLEFLRPSAVLARIEEHDRRLARRADTLAFALQVYFLRRAYRDTGRPETETEKEKEPLPPPSALDEVQNAEVKQFWEERVGQEMSFIDGPGLCRELGTWLGAALDRTTCDTLLLRLDEYAVGGVAPGSLDGFVGQRSIRSAIAGLGVLGGLAASRQFEPIDVSKVKPVLVWIDDRPENNVEFVAEAERLGITVIILTSTAAAKVWIEANEELLRRTDFARRLRFISDNCRWEAADGIGSPGMPVVENLTAGEAMLRYLRGRQYRAPVLICCGYSIRETQYVLSFSRAGSTVYTVVAMEYISALGRGDDEDRCWEGFDVSFV</sequence>
<accession>A0A4Y9YJ50</accession>
<keyword evidence="2" id="KW-1185">Reference proteome</keyword>
<dbReference type="Proteomes" id="UP000298327">
    <property type="component" value="Unassembled WGS sequence"/>
</dbReference>
<name>A0A4Y9YJ50_9AGAM</name>
<evidence type="ECO:0000313" key="1">
    <source>
        <dbReference type="EMBL" id="TFY61481.1"/>
    </source>
</evidence>
<protein>
    <submittedName>
        <fullName evidence="1">Uncharacterized protein</fullName>
    </submittedName>
</protein>
<proteinExistence type="predicted"/>
<dbReference type="OrthoDB" id="3254241at2759"/>
<reference evidence="1 2" key="1">
    <citation type="submission" date="2019-02" db="EMBL/GenBank/DDBJ databases">
        <title>Genome sequencing of the rare red list fungi Dentipellis fragilis.</title>
        <authorList>
            <person name="Buettner E."/>
            <person name="Kellner H."/>
        </authorList>
    </citation>
    <scope>NUCLEOTIDE SEQUENCE [LARGE SCALE GENOMIC DNA]</scope>
    <source>
        <strain evidence="1 2">DSM 105465</strain>
    </source>
</reference>